<evidence type="ECO:0008006" key="8">
    <source>
        <dbReference type="Google" id="ProtNLM"/>
    </source>
</evidence>
<dbReference type="EMBL" id="BSNI01000002">
    <property type="protein sequence ID" value="GLQ17585.1"/>
    <property type="molecule type" value="Genomic_DNA"/>
</dbReference>
<protein>
    <recommendedName>
        <fullName evidence="8">Pyridoxal-dependent decarboxylase</fullName>
    </recommendedName>
</protein>
<evidence type="ECO:0000313" key="6">
    <source>
        <dbReference type="EMBL" id="GLQ17585.1"/>
    </source>
</evidence>
<dbReference type="InterPro" id="IPR002129">
    <property type="entry name" value="PyrdxlP-dep_de-COase"/>
</dbReference>
<dbReference type="Gene3D" id="3.40.640.10">
    <property type="entry name" value="Type I PLP-dependent aspartate aminotransferase-like (Major domain)"/>
    <property type="match status" value="1"/>
</dbReference>
<dbReference type="InterPro" id="IPR015421">
    <property type="entry name" value="PyrdxlP-dep_Trfase_major"/>
</dbReference>
<evidence type="ECO:0000313" key="7">
    <source>
        <dbReference type="Proteomes" id="UP001161405"/>
    </source>
</evidence>
<keyword evidence="3 5" id="KW-0663">Pyridoxal phosphate</keyword>
<reference evidence="6" key="2">
    <citation type="submission" date="2023-01" db="EMBL/GenBank/DDBJ databases">
        <title>Draft genome sequence of Maritalea porphyrae strain NBRC 107169.</title>
        <authorList>
            <person name="Sun Q."/>
            <person name="Mori K."/>
        </authorList>
    </citation>
    <scope>NUCLEOTIDE SEQUENCE</scope>
    <source>
        <strain evidence="6">NBRC 107169</strain>
    </source>
</reference>
<comment type="cofactor">
    <cofactor evidence="1 5">
        <name>pyridoxal 5'-phosphate</name>
        <dbReference type="ChEBI" id="CHEBI:597326"/>
    </cofactor>
</comment>
<dbReference type="Gene3D" id="3.90.1150.170">
    <property type="match status" value="1"/>
</dbReference>
<dbReference type="PANTHER" id="PTHR11999">
    <property type="entry name" value="GROUP II PYRIDOXAL-5-PHOSPHATE DECARBOXYLASE"/>
    <property type="match status" value="1"/>
</dbReference>
<gene>
    <name evidence="6" type="ORF">GCM10007879_18340</name>
</gene>
<dbReference type="InterPro" id="IPR015424">
    <property type="entry name" value="PyrdxlP-dep_Trfase"/>
</dbReference>
<evidence type="ECO:0000256" key="1">
    <source>
        <dbReference type="ARBA" id="ARBA00001933"/>
    </source>
</evidence>
<organism evidence="6 7">
    <name type="scientific">Maritalea porphyrae</name>
    <dbReference type="NCBI Taxonomy" id="880732"/>
    <lineage>
        <taxon>Bacteria</taxon>
        <taxon>Pseudomonadati</taxon>
        <taxon>Pseudomonadota</taxon>
        <taxon>Alphaproteobacteria</taxon>
        <taxon>Hyphomicrobiales</taxon>
        <taxon>Devosiaceae</taxon>
        <taxon>Maritalea</taxon>
    </lineage>
</organism>
<evidence type="ECO:0000256" key="3">
    <source>
        <dbReference type="ARBA" id="ARBA00022898"/>
    </source>
</evidence>
<evidence type="ECO:0000256" key="2">
    <source>
        <dbReference type="ARBA" id="ARBA00022793"/>
    </source>
</evidence>
<reference evidence="6" key="1">
    <citation type="journal article" date="2014" name="Int. J. Syst. Evol. Microbiol.">
        <title>Complete genome of a new Firmicutes species belonging to the dominant human colonic microbiota ('Ruminococcus bicirculans') reveals two chromosomes and a selective capacity to utilize plant glucans.</title>
        <authorList>
            <consortium name="NISC Comparative Sequencing Program"/>
            <person name="Wegmann U."/>
            <person name="Louis P."/>
            <person name="Goesmann A."/>
            <person name="Henrissat B."/>
            <person name="Duncan S.H."/>
            <person name="Flint H.J."/>
        </authorList>
    </citation>
    <scope>NUCLEOTIDE SEQUENCE</scope>
    <source>
        <strain evidence="6">NBRC 107169</strain>
    </source>
</reference>
<proteinExistence type="inferred from homology"/>
<comment type="similarity">
    <text evidence="5">Belongs to the group II decarboxylase family.</text>
</comment>
<accession>A0ABQ5UTD4</accession>
<comment type="caution">
    <text evidence="6">The sequence shown here is derived from an EMBL/GenBank/DDBJ whole genome shotgun (WGS) entry which is preliminary data.</text>
</comment>
<name>A0ABQ5UTD4_9HYPH</name>
<keyword evidence="4 5" id="KW-0456">Lyase</keyword>
<dbReference type="PANTHER" id="PTHR11999:SF70">
    <property type="entry name" value="MIP05841P"/>
    <property type="match status" value="1"/>
</dbReference>
<keyword evidence="7" id="KW-1185">Reference proteome</keyword>
<dbReference type="RefSeq" id="WP_284363847.1">
    <property type="nucleotide sequence ID" value="NZ_BSNI01000002.1"/>
</dbReference>
<keyword evidence="2" id="KW-0210">Decarboxylase</keyword>
<evidence type="ECO:0000256" key="5">
    <source>
        <dbReference type="RuleBase" id="RU000382"/>
    </source>
</evidence>
<dbReference type="Pfam" id="PF00282">
    <property type="entry name" value="Pyridoxal_deC"/>
    <property type="match status" value="1"/>
</dbReference>
<sequence>MSKDFAETGQFQTYLSKIGSGLDEFLKFEHPDALANGSNWREKLNEPIPQKGVGIEAVSEQLVTDVIANGSAIVRPGFTSFITTGGTTASAIASAAGSIGSPQRYTLNAFNYLEELSLNWLAQMCGVSRMKGVYSTGGSVANLIALGGARQWAFEQVGHDVAAEGVDRPTRIYASAECHHTIQRSAGVLGLGRRSVRLIECDEQKRMRPEALREAIEQDLAANILPVAIVANTGSTNTGAIDPIKAIGEIARANKIWFHIDGAYGLPGILDERIAQLYEGLELADSVIVDPHKWLGACVGVAATFIRDREILHRAFTQEPADYLEGSVDHQDGANAPSHSMDDFGIPYFDFGVELSAPPRGVAVWAMLKEIGVEGMRDRVKRHNDMAQRVAERVRADSRLELVLEPSLSICCFRYIAPGIDDLNTFNQRIHRRLVRGNEYIPSTTKVDEVLAIRPCFVGARSVPGQDDGLVDEVLRLGDELVQELM</sequence>
<dbReference type="Proteomes" id="UP001161405">
    <property type="component" value="Unassembled WGS sequence"/>
</dbReference>
<evidence type="ECO:0000256" key="4">
    <source>
        <dbReference type="ARBA" id="ARBA00023239"/>
    </source>
</evidence>
<dbReference type="SUPFAM" id="SSF53383">
    <property type="entry name" value="PLP-dependent transferases"/>
    <property type="match status" value="1"/>
</dbReference>
<dbReference type="InterPro" id="IPR010977">
    <property type="entry name" value="Aromatic_deC"/>
</dbReference>